<dbReference type="AlphaFoldDB" id="A0A6A4C0W2"/>
<evidence type="ECO:0000313" key="21">
    <source>
        <dbReference type="Proteomes" id="UP000488956"/>
    </source>
</evidence>
<dbReference type="EMBL" id="QXGF01002349">
    <property type="protein sequence ID" value="KAE8925074.1"/>
    <property type="molecule type" value="Genomic_DNA"/>
</dbReference>
<evidence type="ECO:0000313" key="3">
    <source>
        <dbReference type="EMBL" id="KAE8976725.1"/>
    </source>
</evidence>
<evidence type="ECO:0000313" key="13">
    <source>
        <dbReference type="Proteomes" id="UP000433483"/>
    </source>
</evidence>
<dbReference type="Proteomes" id="UP000441208">
    <property type="component" value="Unassembled WGS sequence"/>
</dbReference>
<dbReference type="EMBL" id="QXFW01002637">
    <property type="protein sequence ID" value="KAE8976725.1"/>
    <property type="molecule type" value="Genomic_DNA"/>
</dbReference>
<dbReference type="Proteomes" id="UP000460718">
    <property type="component" value="Unassembled WGS sequence"/>
</dbReference>
<evidence type="ECO:0000313" key="19">
    <source>
        <dbReference type="Proteomes" id="UP000476176"/>
    </source>
</evidence>
<evidence type="ECO:0000313" key="18">
    <source>
        <dbReference type="Proteomes" id="UP000460718"/>
    </source>
</evidence>
<evidence type="ECO:0000313" key="8">
    <source>
        <dbReference type="EMBL" id="KAE9188124.1"/>
    </source>
</evidence>
<evidence type="ECO:0000313" key="6">
    <source>
        <dbReference type="EMBL" id="KAE9099097.1"/>
    </source>
</evidence>
<dbReference type="Proteomes" id="UP000486351">
    <property type="component" value="Unassembled WGS sequence"/>
</dbReference>
<dbReference type="EMBL" id="QXGB01002334">
    <property type="protein sequence ID" value="KAE9178975.1"/>
    <property type="molecule type" value="Genomic_DNA"/>
</dbReference>
<evidence type="ECO:0000313" key="2">
    <source>
        <dbReference type="EMBL" id="KAE8925074.1"/>
    </source>
</evidence>
<dbReference type="EMBL" id="QXFY01002659">
    <property type="protein sequence ID" value="KAE9294140.1"/>
    <property type="molecule type" value="Genomic_DNA"/>
</dbReference>
<dbReference type="Proteomes" id="UP000440367">
    <property type="component" value="Unassembled WGS sequence"/>
</dbReference>
<keyword evidence="1" id="KW-0175">Coiled coil</keyword>
<keyword evidence="13" id="KW-1185">Reference proteome</keyword>
<dbReference type="EMBL" id="QXGA01002364">
    <property type="protein sequence ID" value="KAE9099097.1"/>
    <property type="molecule type" value="Genomic_DNA"/>
</dbReference>
<accession>A0A6A4C0W2</accession>
<evidence type="ECO:0000313" key="16">
    <source>
        <dbReference type="Proteomes" id="UP000440732"/>
    </source>
</evidence>
<evidence type="ECO:0000313" key="10">
    <source>
        <dbReference type="EMBL" id="KAE9282828.1"/>
    </source>
</evidence>
<name>A0A6A4C0W2_9STRA</name>
<evidence type="ECO:0000313" key="9">
    <source>
        <dbReference type="EMBL" id="KAE9189993.1"/>
    </source>
</evidence>
<evidence type="ECO:0000313" key="11">
    <source>
        <dbReference type="EMBL" id="KAE9294140.1"/>
    </source>
</evidence>
<gene>
    <name evidence="10" type="ORF">PF001_g23122</name>
    <name evidence="9" type="ORF">PF002_g24893</name>
    <name evidence="8" type="ORF">PF004_g22595</name>
    <name evidence="7" type="ORF">PF005_g23862</name>
    <name evidence="6" type="ORF">PF006_g23217</name>
    <name evidence="5" type="ORF">PF007_g23940</name>
    <name evidence="11" type="ORF">PF008_g24628</name>
    <name evidence="2" type="ORF">PF009_g24708</name>
    <name evidence="4" type="ORF">PF010_g23384</name>
    <name evidence="3" type="ORF">PF011_g23931</name>
</gene>
<dbReference type="Proteomes" id="UP000476176">
    <property type="component" value="Unassembled WGS sequence"/>
</dbReference>
<dbReference type="EMBL" id="QXGD01002339">
    <property type="protein sequence ID" value="KAE9189993.1"/>
    <property type="molecule type" value="Genomic_DNA"/>
</dbReference>
<dbReference type="EMBL" id="QXFX01002365">
    <property type="protein sequence ID" value="KAE9077773.1"/>
    <property type="molecule type" value="Genomic_DNA"/>
</dbReference>
<dbReference type="Proteomes" id="UP000433483">
    <property type="component" value="Unassembled WGS sequence"/>
</dbReference>
<evidence type="ECO:0000313" key="14">
    <source>
        <dbReference type="Proteomes" id="UP000437068"/>
    </source>
</evidence>
<sequence>MATASANPLAERRRLRKLENQRLEEAARQRQEELRRQQEAERKRLEDECIAEEQRRLQEREEIRRKKTEEKERIANLENEEKLVIAGIEKQLKLVGAFWTSTLQLSSSGDDEALPMCAAVLTVRALEKPILGLDEDIILVGDNSAKIHGFDRKMKKLLFTSSWNNEVDDSLTLRTPLAMASTRCGRLLGMCPRRTHRASLTLSAVQDLCSRKPSDWRPDV</sequence>
<evidence type="ECO:0000256" key="1">
    <source>
        <dbReference type="SAM" id="Coils"/>
    </source>
</evidence>
<dbReference type="Proteomes" id="UP000488956">
    <property type="component" value="Unassembled WGS sequence"/>
</dbReference>
<evidence type="ECO:0000313" key="4">
    <source>
        <dbReference type="EMBL" id="KAE9077773.1"/>
    </source>
</evidence>
<reference evidence="12 13" key="1">
    <citation type="submission" date="2018-08" db="EMBL/GenBank/DDBJ databases">
        <title>Genomic investigation of the strawberry pathogen Phytophthora fragariae indicates pathogenicity is determined by transcriptional variation in three key races.</title>
        <authorList>
            <person name="Adams T.M."/>
            <person name="Armitage A.D."/>
            <person name="Sobczyk M.K."/>
            <person name="Bates H.J."/>
            <person name="Dunwell J.M."/>
            <person name="Nellist C.F."/>
            <person name="Harrison R.J."/>
        </authorList>
    </citation>
    <scope>NUCLEOTIDE SEQUENCE [LARGE SCALE GENOMIC DNA]</scope>
    <source>
        <strain evidence="10 14">A4</strain>
        <strain evidence="9 15">BC-1</strain>
        <strain evidence="8 19">BC-23</strain>
        <strain evidence="7 13">NOV-27</strain>
        <strain evidence="6 16">NOV-5</strain>
        <strain evidence="5 17">NOV-71</strain>
        <strain evidence="11 20">NOV-77</strain>
        <strain evidence="2 12">NOV-9</strain>
        <strain evidence="4 21">ONT-3</strain>
        <strain evidence="3 18">SCRP245</strain>
    </source>
</reference>
<protein>
    <submittedName>
        <fullName evidence="10">Uncharacterized protein</fullName>
    </submittedName>
</protein>
<dbReference type="OrthoDB" id="342730at2759"/>
<proteinExistence type="predicted"/>
<evidence type="ECO:0000313" key="5">
    <source>
        <dbReference type="EMBL" id="KAE9078244.1"/>
    </source>
</evidence>
<dbReference type="EMBL" id="QXFZ01002328">
    <property type="protein sequence ID" value="KAE9078244.1"/>
    <property type="molecule type" value="Genomic_DNA"/>
</dbReference>
<feature type="coiled-coil region" evidence="1">
    <location>
        <begin position="16"/>
        <end position="80"/>
    </location>
</feature>
<dbReference type="Proteomes" id="UP000440732">
    <property type="component" value="Unassembled WGS sequence"/>
</dbReference>
<evidence type="ECO:0000313" key="20">
    <source>
        <dbReference type="Proteomes" id="UP000486351"/>
    </source>
</evidence>
<dbReference type="EMBL" id="QXGE01002329">
    <property type="protein sequence ID" value="KAE9282828.1"/>
    <property type="molecule type" value="Genomic_DNA"/>
</dbReference>
<evidence type="ECO:0000313" key="7">
    <source>
        <dbReference type="EMBL" id="KAE9178975.1"/>
    </source>
</evidence>
<evidence type="ECO:0000313" key="15">
    <source>
        <dbReference type="Proteomes" id="UP000440367"/>
    </source>
</evidence>
<dbReference type="Proteomes" id="UP000437068">
    <property type="component" value="Unassembled WGS sequence"/>
</dbReference>
<organism evidence="10 14">
    <name type="scientific">Phytophthora fragariae</name>
    <dbReference type="NCBI Taxonomy" id="53985"/>
    <lineage>
        <taxon>Eukaryota</taxon>
        <taxon>Sar</taxon>
        <taxon>Stramenopiles</taxon>
        <taxon>Oomycota</taxon>
        <taxon>Peronosporomycetes</taxon>
        <taxon>Peronosporales</taxon>
        <taxon>Peronosporaceae</taxon>
        <taxon>Phytophthora</taxon>
    </lineage>
</organism>
<comment type="caution">
    <text evidence="10">The sequence shown here is derived from an EMBL/GenBank/DDBJ whole genome shotgun (WGS) entry which is preliminary data.</text>
</comment>
<evidence type="ECO:0000313" key="17">
    <source>
        <dbReference type="Proteomes" id="UP000441208"/>
    </source>
</evidence>
<dbReference type="EMBL" id="QXGC01002286">
    <property type="protein sequence ID" value="KAE9188124.1"/>
    <property type="molecule type" value="Genomic_DNA"/>
</dbReference>
<evidence type="ECO:0000313" key="12">
    <source>
        <dbReference type="Proteomes" id="UP000429523"/>
    </source>
</evidence>
<dbReference type="Proteomes" id="UP000429523">
    <property type="component" value="Unassembled WGS sequence"/>
</dbReference>